<accession>A0A143DC94</accession>
<comment type="function">
    <text evidence="5">Specifically methylates the pseudouridine at position 1915 (m3Psi1915) in 23S rRNA.</text>
</comment>
<organism evidence="6 7">
    <name type="scientific">Haematospirillum jordaniae</name>
    <dbReference type="NCBI Taxonomy" id="1549855"/>
    <lineage>
        <taxon>Bacteria</taxon>
        <taxon>Pseudomonadati</taxon>
        <taxon>Pseudomonadota</taxon>
        <taxon>Alphaproteobacteria</taxon>
        <taxon>Rhodospirillales</taxon>
        <taxon>Novispirillaceae</taxon>
        <taxon>Haematospirillum</taxon>
    </lineage>
</organism>
<dbReference type="SUPFAM" id="SSF75217">
    <property type="entry name" value="alpha/beta knot"/>
    <property type="match status" value="1"/>
</dbReference>
<dbReference type="HAMAP" id="MF_00658">
    <property type="entry name" value="23SrRNA_methyltr_H"/>
    <property type="match status" value="1"/>
</dbReference>
<comment type="similarity">
    <text evidence="4 5">Belongs to the RNA methyltransferase RlmH family.</text>
</comment>
<comment type="catalytic activity">
    <reaction evidence="5">
        <text>pseudouridine(1915) in 23S rRNA + S-adenosyl-L-methionine = N(3)-methylpseudouridine(1915) in 23S rRNA + S-adenosyl-L-homocysteine + H(+)</text>
        <dbReference type="Rhea" id="RHEA:42752"/>
        <dbReference type="Rhea" id="RHEA-COMP:10221"/>
        <dbReference type="Rhea" id="RHEA-COMP:10222"/>
        <dbReference type="ChEBI" id="CHEBI:15378"/>
        <dbReference type="ChEBI" id="CHEBI:57856"/>
        <dbReference type="ChEBI" id="CHEBI:59789"/>
        <dbReference type="ChEBI" id="CHEBI:65314"/>
        <dbReference type="ChEBI" id="CHEBI:74486"/>
        <dbReference type="EC" id="2.1.1.177"/>
    </reaction>
</comment>
<comment type="subcellular location">
    <subcellularLocation>
        <location evidence="5">Cytoplasm</location>
    </subcellularLocation>
</comment>
<name>A0A143DC94_9PROT</name>
<evidence type="ECO:0000256" key="4">
    <source>
        <dbReference type="ARBA" id="ARBA00038303"/>
    </source>
</evidence>
<dbReference type="AlphaFoldDB" id="A0A143DC94"/>
<keyword evidence="2 5" id="KW-0808">Transferase</keyword>
<evidence type="ECO:0000256" key="3">
    <source>
        <dbReference type="ARBA" id="ARBA00022691"/>
    </source>
</evidence>
<dbReference type="Proteomes" id="UP000076066">
    <property type="component" value="Chromosome"/>
</dbReference>
<dbReference type="CDD" id="cd18081">
    <property type="entry name" value="RlmH-like"/>
    <property type="match status" value="1"/>
</dbReference>
<dbReference type="GO" id="GO:0070038">
    <property type="term" value="F:rRNA (pseudouridine-N3-)-methyltransferase activity"/>
    <property type="evidence" value="ECO:0007669"/>
    <property type="project" value="UniProtKB-UniRule"/>
</dbReference>
<feature type="binding site" evidence="5">
    <location>
        <position position="100"/>
    </location>
    <ligand>
        <name>S-adenosyl-L-methionine</name>
        <dbReference type="ChEBI" id="CHEBI:59789"/>
    </ligand>
</feature>
<dbReference type="OrthoDB" id="9806643at2"/>
<dbReference type="Gene3D" id="3.40.1280.10">
    <property type="match status" value="1"/>
</dbReference>
<dbReference type="EMBL" id="CP014525">
    <property type="protein sequence ID" value="AMW34150.1"/>
    <property type="molecule type" value="Genomic_DNA"/>
</dbReference>
<feature type="binding site" evidence="5">
    <location>
        <begin position="119"/>
        <end position="124"/>
    </location>
    <ligand>
        <name>S-adenosyl-L-methionine</name>
        <dbReference type="ChEBI" id="CHEBI:59789"/>
    </ligand>
</feature>
<dbReference type="RefSeq" id="WP_066132751.1">
    <property type="nucleotide sequence ID" value="NZ_CP014525.1"/>
</dbReference>
<evidence type="ECO:0000256" key="1">
    <source>
        <dbReference type="ARBA" id="ARBA00022603"/>
    </source>
</evidence>
<dbReference type="GeneID" id="53315927"/>
<keyword evidence="5" id="KW-0963">Cytoplasm</keyword>
<dbReference type="EC" id="2.1.1.177" evidence="5"/>
<evidence type="ECO:0000256" key="2">
    <source>
        <dbReference type="ARBA" id="ARBA00022679"/>
    </source>
</evidence>
<keyword evidence="3 5" id="KW-0949">S-adenosyl-L-methionine</keyword>
<proteinExistence type="inferred from homology"/>
<feature type="binding site" evidence="5">
    <location>
        <position position="68"/>
    </location>
    <ligand>
        <name>S-adenosyl-L-methionine</name>
        <dbReference type="ChEBI" id="CHEBI:59789"/>
    </ligand>
</feature>
<dbReference type="PIRSF" id="PIRSF004505">
    <property type="entry name" value="MT_bac"/>
    <property type="match status" value="1"/>
</dbReference>
<comment type="subunit">
    <text evidence="5">Homodimer.</text>
</comment>
<gene>
    <name evidence="5" type="primary">rlmH</name>
    <name evidence="6" type="ORF">AY555_02005</name>
</gene>
<reference evidence="6 7" key="1">
    <citation type="submission" date="2016-02" db="EMBL/GenBank/DDBJ databases">
        <title>Complete Genome of H5569, the type strain of the newly described species Haematospirillium jordaniae.</title>
        <authorList>
            <person name="Nicholson A.C."/>
            <person name="Humrighouse B.W."/>
            <person name="Loparov V."/>
            <person name="McQuiston J.R."/>
        </authorList>
    </citation>
    <scope>NUCLEOTIDE SEQUENCE [LARGE SCALE GENOMIC DNA]</scope>
    <source>
        <strain evidence="6 7">H5569</strain>
    </source>
</reference>
<sequence length="152" mass="17145">MPFVIAAVGRSRPGPERALYEHYLSRLRESVLLREVEEKRPLPVPDRMAREGKLLLSCVPTGSKVVVLDERGRMQSSRDFASALERWLGEGISTISFLIGGADGHDSAVRDRADLLLGFGSMTWPHMLVRGMLAEQLYRAKCIMDNHPYHRD</sequence>
<dbReference type="Pfam" id="PF02590">
    <property type="entry name" value="SPOUT_MTase"/>
    <property type="match status" value="1"/>
</dbReference>
<dbReference type="KEGG" id="hjo:AY555_02005"/>
<dbReference type="PANTHER" id="PTHR33603:SF1">
    <property type="entry name" value="RIBOSOMAL RNA LARGE SUBUNIT METHYLTRANSFERASE H"/>
    <property type="match status" value="1"/>
</dbReference>
<keyword evidence="7" id="KW-1185">Reference proteome</keyword>
<dbReference type="STRING" id="1549855.AY555_02005"/>
<evidence type="ECO:0000313" key="6">
    <source>
        <dbReference type="EMBL" id="AMW34150.1"/>
    </source>
</evidence>
<keyword evidence="1 5" id="KW-0489">Methyltransferase</keyword>
<evidence type="ECO:0000256" key="5">
    <source>
        <dbReference type="HAMAP-Rule" id="MF_00658"/>
    </source>
</evidence>
<protein>
    <recommendedName>
        <fullName evidence="5">Ribosomal RNA large subunit methyltransferase H</fullName>
        <ecNumber evidence="5">2.1.1.177</ecNumber>
    </recommendedName>
    <alternativeName>
        <fullName evidence="5">23S rRNA (pseudouridine1915-N3)-methyltransferase</fullName>
    </alternativeName>
    <alternativeName>
        <fullName evidence="5">23S rRNA m3Psi1915 methyltransferase</fullName>
    </alternativeName>
    <alternativeName>
        <fullName evidence="5">rRNA (pseudouridine-N3-)-methyltransferase RlmH</fullName>
    </alternativeName>
</protein>
<dbReference type="NCBIfam" id="NF000989">
    <property type="entry name" value="PRK00103.2-3"/>
    <property type="match status" value="1"/>
</dbReference>
<dbReference type="GO" id="GO:0005737">
    <property type="term" value="C:cytoplasm"/>
    <property type="evidence" value="ECO:0007669"/>
    <property type="project" value="UniProtKB-SubCell"/>
</dbReference>
<dbReference type="InterPro" id="IPR003742">
    <property type="entry name" value="RlmH-like"/>
</dbReference>
<evidence type="ECO:0000313" key="7">
    <source>
        <dbReference type="Proteomes" id="UP000076066"/>
    </source>
</evidence>
<keyword evidence="5" id="KW-0698">rRNA processing</keyword>
<dbReference type="InterPro" id="IPR029026">
    <property type="entry name" value="tRNA_m1G_MTases_N"/>
</dbReference>
<dbReference type="InterPro" id="IPR029028">
    <property type="entry name" value="Alpha/beta_knot_MTases"/>
</dbReference>
<dbReference type="PANTHER" id="PTHR33603">
    <property type="entry name" value="METHYLTRANSFERASE"/>
    <property type="match status" value="1"/>
</dbReference>